<name>A0A7S1ISJ4_9EUGL</name>
<keyword evidence="1" id="KW-0808">Transferase</keyword>
<dbReference type="AlphaFoldDB" id="A0A7S1ISJ4"/>
<dbReference type="PANTHER" id="PTHR48050">
    <property type="entry name" value="STEROL 3-BETA-GLUCOSYLTRANSFERASE"/>
    <property type="match status" value="1"/>
</dbReference>
<evidence type="ECO:0000256" key="1">
    <source>
        <dbReference type="ARBA" id="ARBA00022679"/>
    </source>
</evidence>
<protein>
    <recommendedName>
        <fullName evidence="2">C2 domain-containing protein</fullName>
    </recommendedName>
</protein>
<dbReference type="InterPro" id="IPR050426">
    <property type="entry name" value="Glycosyltransferase_28"/>
</dbReference>
<evidence type="ECO:0000259" key="2">
    <source>
        <dbReference type="Pfam" id="PF00168"/>
    </source>
</evidence>
<dbReference type="InterPro" id="IPR035892">
    <property type="entry name" value="C2_domain_sf"/>
</dbReference>
<evidence type="ECO:0000313" key="3">
    <source>
        <dbReference type="EMBL" id="CAD9020940.1"/>
    </source>
</evidence>
<dbReference type="InterPro" id="IPR002213">
    <property type="entry name" value="UDP_glucos_trans"/>
</dbReference>
<gene>
    <name evidence="3" type="ORF">EGYM00392_LOCUS32055</name>
</gene>
<dbReference type="SUPFAM" id="SSF49562">
    <property type="entry name" value="C2 domain (Calcium/lipid-binding domain, CaLB)"/>
    <property type="match status" value="1"/>
</dbReference>
<dbReference type="Pfam" id="PF00168">
    <property type="entry name" value="C2"/>
    <property type="match status" value="1"/>
</dbReference>
<dbReference type="SUPFAM" id="SSF53756">
    <property type="entry name" value="UDP-Glycosyltransferase/glycogen phosphorylase"/>
    <property type="match status" value="1"/>
</dbReference>
<proteinExistence type="predicted"/>
<dbReference type="GO" id="GO:0008194">
    <property type="term" value="F:UDP-glycosyltransferase activity"/>
    <property type="evidence" value="ECO:0007669"/>
    <property type="project" value="InterPro"/>
</dbReference>
<feature type="domain" description="C2" evidence="2">
    <location>
        <begin position="25"/>
        <end position="112"/>
    </location>
</feature>
<dbReference type="PANTHER" id="PTHR48050:SF13">
    <property type="entry name" value="STEROL 3-BETA-GLUCOSYLTRANSFERASE UGT80A2"/>
    <property type="match status" value="1"/>
</dbReference>
<sequence length="637" mass="70970">MGNACCCNPLKTREPVHVAESTQDRLELMIHSIHHVPKKDTRHRADVYVTIQSKGVNRRTQKYSMKTEDTHISIMEAHPIVLDPNEELELIVWDHDMLVDQCIGRVLVKAADVVDVPALKLMLEDKNADNVHDEAGHPTMLHVSVAESGPKSYFAEPATSNFPRHVMIITRGTRGDIQPFVALARGFAEKCGYLVTICTEMRYKSAVLSQCKVTKGAIWFRCSGGDTTTRIETPAAKWALNSKSEVMQMVMLSRGEVEFMKSEPAIYYWAQTLRPDCIVFGFTMASIALTVGQSLNIPIIGFILQPTCIPSTHYPPVIPINTHSFTLFDSIEESFTTHNMQAKIKQLMDNGVTGDGQELSKIRKRRGLPILKRTVWEMFIELETPLIVPISEEMFGGRPDDWPSSFVFTECIFLRSSYVPDLDPSMQDFINRAKADKEPVVLMCFSSMPIPRKAILSLAFKMVGQCACKPRLITLMGPKASEQCPLKVARKADDLKASRKLFEASGAPFGKLLPLMDCIIMHGGLGTTAESLVAGVPCMVTGILLMDQRFWGKRVHALGVGPNVVHISQFSQVCVKNLDECLAPNSLYAARARELGPMWCTSDGVAENVQAFLHVMAQDYRIQNEVGTEHAPFLTRD</sequence>
<organism evidence="3">
    <name type="scientific">Eutreptiella gymnastica</name>
    <dbReference type="NCBI Taxonomy" id="73025"/>
    <lineage>
        <taxon>Eukaryota</taxon>
        <taxon>Discoba</taxon>
        <taxon>Euglenozoa</taxon>
        <taxon>Euglenida</taxon>
        <taxon>Spirocuta</taxon>
        <taxon>Euglenophyceae</taxon>
        <taxon>Eutreptiales</taxon>
        <taxon>Eutreptiaceae</taxon>
        <taxon>Eutreptiella</taxon>
    </lineage>
</organism>
<accession>A0A7S1ISJ4</accession>
<dbReference type="InterPro" id="IPR000008">
    <property type="entry name" value="C2_dom"/>
</dbReference>
<dbReference type="Gene3D" id="3.40.50.2000">
    <property type="entry name" value="Glycogen Phosphorylase B"/>
    <property type="match status" value="2"/>
</dbReference>
<dbReference type="CDD" id="cd03784">
    <property type="entry name" value="GT1_Gtf-like"/>
    <property type="match status" value="1"/>
</dbReference>
<dbReference type="Gene3D" id="2.60.40.150">
    <property type="entry name" value="C2 domain"/>
    <property type="match status" value="1"/>
</dbReference>
<reference evidence="3" key="1">
    <citation type="submission" date="2021-01" db="EMBL/GenBank/DDBJ databases">
        <authorList>
            <person name="Corre E."/>
            <person name="Pelletier E."/>
            <person name="Niang G."/>
            <person name="Scheremetjew M."/>
            <person name="Finn R."/>
            <person name="Kale V."/>
            <person name="Holt S."/>
            <person name="Cochrane G."/>
            <person name="Meng A."/>
            <person name="Brown T."/>
            <person name="Cohen L."/>
        </authorList>
    </citation>
    <scope>NUCLEOTIDE SEQUENCE</scope>
    <source>
        <strain evidence="3">NIES-381</strain>
    </source>
</reference>
<dbReference type="CDD" id="cd00030">
    <property type="entry name" value="C2"/>
    <property type="match status" value="1"/>
</dbReference>
<dbReference type="EMBL" id="HBGA01085883">
    <property type="protein sequence ID" value="CAD9020940.1"/>
    <property type="molecule type" value="Transcribed_RNA"/>
</dbReference>